<protein>
    <recommendedName>
        <fullName evidence="3">DUF4262 domain-containing protein</fullName>
    </recommendedName>
</protein>
<proteinExistence type="predicted"/>
<comment type="caution">
    <text evidence="1">The sequence shown here is derived from an EMBL/GenBank/DDBJ whole genome shotgun (WGS) entry which is preliminary data.</text>
</comment>
<dbReference type="RefSeq" id="WP_309796854.1">
    <property type="nucleotide sequence ID" value="NZ_BAAAHY010000013.1"/>
</dbReference>
<name>A0ABU1J962_9MICC</name>
<evidence type="ECO:0008006" key="3">
    <source>
        <dbReference type="Google" id="ProtNLM"/>
    </source>
</evidence>
<organism evidence="1 2">
    <name type="scientific">Arthrobacter russicus</name>
    <dbReference type="NCBI Taxonomy" id="172040"/>
    <lineage>
        <taxon>Bacteria</taxon>
        <taxon>Bacillati</taxon>
        <taxon>Actinomycetota</taxon>
        <taxon>Actinomycetes</taxon>
        <taxon>Micrococcales</taxon>
        <taxon>Micrococcaceae</taxon>
        <taxon>Arthrobacter</taxon>
    </lineage>
</organism>
<evidence type="ECO:0000313" key="2">
    <source>
        <dbReference type="Proteomes" id="UP001185069"/>
    </source>
</evidence>
<dbReference type="EMBL" id="JAVDQF010000001">
    <property type="protein sequence ID" value="MDR6268918.1"/>
    <property type="molecule type" value="Genomic_DNA"/>
</dbReference>
<gene>
    <name evidence="1" type="ORF">JOE69_001156</name>
</gene>
<reference evidence="1 2" key="1">
    <citation type="submission" date="2023-07" db="EMBL/GenBank/DDBJ databases">
        <title>Sequencing the genomes of 1000 actinobacteria strains.</title>
        <authorList>
            <person name="Klenk H.-P."/>
        </authorList>
    </citation>
    <scope>NUCLEOTIDE SEQUENCE [LARGE SCALE GENOMIC DNA]</scope>
    <source>
        <strain evidence="1 2">DSM 14555</strain>
    </source>
</reference>
<evidence type="ECO:0000313" key="1">
    <source>
        <dbReference type="EMBL" id="MDR6268918.1"/>
    </source>
</evidence>
<sequence>MEGGSVDFEKEFLTGLAQMIADSNIAVYRPDGVYAEGEAGIVFGFWPQSPDACIVLNLTPLSDESMINFSRYILEVHARGAKGDPFGASGLAVPVFDLIHGARNLEVGKIQVTQILRNGGSPLEQDGSRRAKRADNYVVWMDTNPTQYRSINGWD</sequence>
<keyword evidence="2" id="KW-1185">Reference proteome</keyword>
<accession>A0ABU1J962</accession>
<dbReference type="Proteomes" id="UP001185069">
    <property type="component" value="Unassembled WGS sequence"/>
</dbReference>